<dbReference type="SUPFAM" id="SSF55608">
    <property type="entry name" value="Homing endonucleases"/>
    <property type="match status" value="1"/>
</dbReference>
<keyword evidence="6" id="KW-1185">Reference proteome</keyword>
<dbReference type="Gene3D" id="6.10.140.450">
    <property type="match status" value="1"/>
</dbReference>
<dbReference type="PROSITE" id="PS51331">
    <property type="entry name" value="THYX"/>
    <property type="match status" value="1"/>
</dbReference>
<dbReference type="CDD" id="cd20175">
    <property type="entry name" value="ThyX"/>
    <property type="match status" value="1"/>
</dbReference>
<dbReference type="HAMAP" id="MF_01408">
    <property type="entry name" value="ThyX"/>
    <property type="match status" value="1"/>
</dbReference>
<dbReference type="EC" id="2.1.1.148" evidence="3"/>
<dbReference type="RefSeq" id="WP_259093599.1">
    <property type="nucleotide sequence ID" value="NZ_CP130454.1"/>
</dbReference>
<reference evidence="5 6" key="1">
    <citation type="submission" date="2022-08" db="EMBL/GenBank/DDBJ databases">
        <title>Bacterial and archaeal communities from various locations to study Microbial Dark Matter (Phase II).</title>
        <authorList>
            <person name="Stepanauskas R."/>
        </authorList>
    </citation>
    <scope>NUCLEOTIDE SEQUENCE [LARGE SCALE GENOMIC DNA]</scope>
    <source>
        <strain evidence="5 6">PD1</strain>
    </source>
</reference>
<comment type="function">
    <text evidence="3">Catalyzes the reductive methylation of 2'-deoxyuridine-5'-monophosphate (dUMP) to 2'-deoxythymidine-5'-monophosphate (dTMP) while utilizing 5,10-methylenetetrahydrofolate (mTHF) as the methyl donor, and NADPH and FADH(2) as the reductant.</text>
</comment>
<evidence type="ECO:0000313" key="5">
    <source>
        <dbReference type="EMBL" id="MCS3918138.1"/>
    </source>
</evidence>
<evidence type="ECO:0000256" key="3">
    <source>
        <dbReference type="HAMAP-Rule" id="MF_01408"/>
    </source>
</evidence>
<sequence length="580" mass="67092">MAFIREPVVRLIAVTHFWKPEDLEEFQIWQTDTENEPQQLIEAAGRTCYSSWHNPAKRTNEQYIANLLSQGHMCYDEETEVLTAAGWKKWNEVKESDLLATLNPLTYELEYQRPVALHAYHYSGRMYRVKSKLIDLLVTPNHRLFVCPMTTKVGRRRRTFKFLTAQQAYRLNCCYLRTAFRWEGERVDFITVNGHRLPAEPFLAFLGFFLGDGSIHSPNTVDFHLRKARKIEFLRQVVQAMGTQLRKTTDNRFRLTLDGLGVWLREKCYTSDGKKRIPPEFLWLKRSLLEALLSGLLSSDGHYGMKGDCRFSNTSKVLIDQVQEICLKVGLAASVRCVSSTVEEVWVCHISNAVTPEVNRPASAWETHDEWVDYSGMVFCATVPNGIVYVRRDGYPVWCGNSVIEHAVASFYIRGISRACSHEIVRHRHFSYSQRSTRYVDESNCNFIVPDCIAEDPEAMRVFEEAVTKAQEAYKRLYELLWEKFTHIEDKTLRRKMARQAARMVLPNATETALVMTGNFRAWRHFIRMRASRHADVEIRKVAIAILKELQKVAPAVFGDFQIVPLPDGTEEAIPGYQWE</sequence>
<dbReference type="PRINTS" id="PR00379">
    <property type="entry name" value="INTEIN"/>
</dbReference>
<dbReference type="Pfam" id="PF14528">
    <property type="entry name" value="LAGLIDADG_3"/>
    <property type="match status" value="1"/>
</dbReference>
<evidence type="ECO:0000256" key="1">
    <source>
        <dbReference type="ARBA" id="ARBA00022813"/>
    </source>
</evidence>
<dbReference type="InterPro" id="IPR036844">
    <property type="entry name" value="Hint_dom_sf"/>
</dbReference>
<evidence type="ECO:0000313" key="6">
    <source>
        <dbReference type="Proteomes" id="UP001204798"/>
    </source>
</evidence>
<dbReference type="InterPro" id="IPR004860">
    <property type="entry name" value="LAGLIDADG_dom"/>
</dbReference>
<comment type="similarity">
    <text evidence="3">Belongs to the thymidylate synthase ThyX family.</text>
</comment>
<dbReference type="EMBL" id="JANUCP010000001">
    <property type="protein sequence ID" value="MCS3918138.1"/>
    <property type="molecule type" value="Genomic_DNA"/>
</dbReference>
<dbReference type="InterPro" id="IPR036098">
    <property type="entry name" value="Thymidylate_synthase_ThyX_sf"/>
</dbReference>
<gene>
    <name evidence="3" type="primary">thyX</name>
    <name evidence="5" type="ORF">M2350_000535</name>
</gene>
<dbReference type="Gene3D" id="3.30.70.3180">
    <property type="match status" value="2"/>
</dbReference>
<keyword evidence="3" id="KW-0285">Flavoprotein</keyword>
<comment type="pathway">
    <text evidence="3">Pyrimidine metabolism; dTTP biosynthesis.</text>
</comment>
<feature type="binding site" description="in other chain" evidence="3">
    <location>
        <begin position="434"/>
        <end position="438"/>
    </location>
    <ligand>
        <name>dUMP</name>
        <dbReference type="ChEBI" id="CHEBI:246422"/>
        <note>ligand shared between dimeric partners</note>
    </ligand>
</feature>
<dbReference type="Gene3D" id="2.170.16.10">
    <property type="entry name" value="Hedgehog/Intein (Hint) domain"/>
    <property type="match status" value="1"/>
</dbReference>
<dbReference type="CDD" id="cd00081">
    <property type="entry name" value="Hint"/>
    <property type="match status" value="1"/>
</dbReference>
<evidence type="ECO:0000256" key="2">
    <source>
        <dbReference type="ARBA" id="ARBA00023000"/>
    </source>
</evidence>
<dbReference type="InterPro" id="IPR003669">
    <property type="entry name" value="Thymidylate_synthase_ThyX"/>
</dbReference>
<keyword evidence="2" id="KW-0651">Protein splicing</keyword>
<dbReference type="SUPFAM" id="SSF51294">
    <property type="entry name" value="Hedgehog/intein (Hint) domain"/>
    <property type="match status" value="1"/>
</dbReference>
<keyword evidence="3" id="KW-0808">Transferase</keyword>
<keyword evidence="3" id="KW-0489">Methyltransferase</keyword>
<evidence type="ECO:0000259" key="4">
    <source>
        <dbReference type="PROSITE" id="PS50819"/>
    </source>
</evidence>
<dbReference type="NCBIfam" id="TIGR02170">
    <property type="entry name" value="thyX"/>
    <property type="match status" value="1"/>
</dbReference>
<dbReference type="SUPFAM" id="SSF69796">
    <property type="entry name" value="Thymidylate synthase-complementing protein Thy1"/>
    <property type="match status" value="1"/>
</dbReference>
<dbReference type="InterPro" id="IPR004042">
    <property type="entry name" value="Intein_endonuc_central"/>
</dbReference>
<dbReference type="PANTHER" id="PTHR34934">
    <property type="entry name" value="FLAVIN-DEPENDENT THYMIDYLATE SYNTHASE"/>
    <property type="match status" value="1"/>
</dbReference>
<dbReference type="InterPro" id="IPR027434">
    <property type="entry name" value="Homing_endonucl"/>
</dbReference>
<feature type="active site" description="Involved in ionization of N3 of dUMP, leading to its activation" evidence="3">
    <location>
        <position position="530"/>
    </location>
</feature>
<feature type="binding site" evidence="3">
    <location>
        <position position="525"/>
    </location>
    <ligand>
        <name>FAD</name>
        <dbReference type="ChEBI" id="CHEBI:57692"/>
        <note>ligand shared between neighboring subunits</note>
    </ligand>
</feature>
<comment type="catalytic activity">
    <reaction evidence="3">
        <text>dUMP + (6R)-5,10-methylene-5,6,7,8-tetrahydrofolate + NADPH + H(+) = dTMP + (6S)-5,6,7,8-tetrahydrofolate + NADP(+)</text>
        <dbReference type="Rhea" id="RHEA:29043"/>
        <dbReference type="ChEBI" id="CHEBI:15378"/>
        <dbReference type="ChEBI" id="CHEBI:15636"/>
        <dbReference type="ChEBI" id="CHEBI:57453"/>
        <dbReference type="ChEBI" id="CHEBI:57783"/>
        <dbReference type="ChEBI" id="CHEBI:58349"/>
        <dbReference type="ChEBI" id="CHEBI:63528"/>
        <dbReference type="ChEBI" id="CHEBI:246422"/>
        <dbReference type="EC" id="2.1.1.148"/>
    </reaction>
</comment>
<dbReference type="InterPro" id="IPR006141">
    <property type="entry name" value="Intein_N"/>
</dbReference>
<comment type="subunit">
    <text evidence="3">Homotetramer.</text>
</comment>
<keyword evidence="3" id="KW-0545">Nucleotide biosynthesis</keyword>
<comment type="cofactor">
    <cofactor evidence="3">
        <name>FAD</name>
        <dbReference type="ChEBI" id="CHEBI:57692"/>
    </cofactor>
    <text evidence="3">Binds 4 FAD per tetramer. Each FAD binding site is formed by three monomers.</text>
</comment>
<accession>A0ABT2EJL6</accession>
<organism evidence="5 6">
    <name type="scientific">Candidatus Fervidibacter sacchari</name>
    <dbReference type="NCBI Taxonomy" id="1448929"/>
    <lineage>
        <taxon>Bacteria</taxon>
        <taxon>Candidatus Fervidibacterota</taxon>
        <taxon>Candidatus Fervidibacter</taxon>
    </lineage>
</organism>
<dbReference type="PROSITE" id="PS50817">
    <property type="entry name" value="INTEIN_N_TER"/>
    <property type="match status" value="1"/>
</dbReference>
<feature type="domain" description="DOD-type homing endonuclease" evidence="4">
    <location>
        <begin position="205"/>
        <end position="331"/>
    </location>
</feature>
<feature type="binding site" evidence="3">
    <location>
        <position position="402"/>
    </location>
    <ligand>
        <name>FAD</name>
        <dbReference type="ChEBI" id="CHEBI:57692"/>
        <note>ligand shared between neighboring subunits</note>
    </ligand>
</feature>
<feature type="binding site" evidence="3">
    <location>
        <position position="530"/>
    </location>
    <ligand>
        <name>dUMP</name>
        <dbReference type="ChEBI" id="CHEBI:246422"/>
        <note>ligand shared between dimeric partners</note>
    </ligand>
</feature>
<dbReference type="Pfam" id="PF02511">
    <property type="entry name" value="Thy1"/>
    <property type="match status" value="1"/>
</dbReference>
<dbReference type="Gene3D" id="3.10.28.10">
    <property type="entry name" value="Homing endonucleases"/>
    <property type="match status" value="1"/>
</dbReference>
<dbReference type="PROSITE" id="PS50819">
    <property type="entry name" value="INTEIN_ENDONUCLEASE"/>
    <property type="match status" value="1"/>
</dbReference>
<feature type="binding site" evidence="3">
    <location>
        <position position="434"/>
    </location>
    <ligand>
        <name>FAD</name>
        <dbReference type="ChEBI" id="CHEBI:57692"/>
        <note>ligand shared between neighboring subunits</note>
    </ligand>
</feature>
<dbReference type="Proteomes" id="UP001204798">
    <property type="component" value="Unassembled WGS sequence"/>
</dbReference>
<keyword evidence="3" id="KW-0521">NADP</keyword>
<feature type="binding site" evidence="3">
    <location>
        <begin position="426"/>
        <end position="428"/>
    </location>
    <ligand>
        <name>FAD</name>
        <dbReference type="ChEBI" id="CHEBI:57692"/>
        <note>ligand shared between neighboring subunits</note>
    </ligand>
</feature>
<dbReference type="PANTHER" id="PTHR34934:SF1">
    <property type="entry name" value="FLAVIN-DEPENDENT THYMIDYLATE SYNTHASE"/>
    <property type="match status" value="1"/>
</dbReference>
<proteinExistence type="inferred from homology"/>
<keyword evidence="3" id="KW-0274">FAD</keyword>
<feature type="binding site" evidence="3">
    <location>
        <begin position="519"/>
        <end position="521"/>
    </location>
    <ligand>
        <name>FAD</name>
        <dbReference type="ChEBI" id="CHEBI:57692"/>
        <note>ligand shared between neighboring subunits</note>
    </ligand>
</feature>
<comment type="caution">
    <text evidence="5">The sequence shown here is derived from an EMBL/GenBank/DDBJ whole genome shotgun (WGS) entry which is preliminary data.</text>
</comment>
<keyword evidence="1" id="KW-0068">Autocatalytic cleavage</keyword>
<protein>
    <recommendedName>
        <fullName evidence="3">Flavin-dependent thymidylate synthase</fullName>
        <shortName evidence="3">FDTS</shortName>
        <ecNumber evidence="3">2.1.1.148</ecNumber>
    </recommendedName>
    <alternativeName>
        <fullName evidence="3">FAD-dependent thymidylate synthase</fullName>
    </alternativeName>
    <alternativeName>
        <fullName evidence="3">Thymidylate synthase ThyX</fullName>
        <shortName evidence="3">TS</shortName>
        <shortName evidence="3">TSase</shortName>
    </alternativeName>
</protein>
<feature type="binding site" evidence="3">
    <location>
        <begin position="423"/>
        <end position="426"/>
    </location>
    <ligand>
        <name>dUMP</name>
        <dbReference type="ChEBI" id="CHEBI:246422"/>
        <note>ligand shared between dimeric partners</note>
    </ligand>
</feature>
<dbReference type="InterPro" id="IPR006142">
    <property type="entry name" value="INTEIN"/>
</dbReference>
<name>A0ABT2EJL6_9BACT</name>
<feature type="binding site" description="in other chain" evidence="3">
    <location>
        <position position="503"/>
    </location>
    <ligand>
        <name>dUMP</name>
        <dbReference type="ChEBI" id="CHEBI:246422"/>
        <note>ligand shared between dimeric partners</note>
    </ligand>
</feature>